<dbReference type="GO" id="GO:0030313">
    <property type="term" value="C:cell envelope"/>
    <property type="evidence" value="ECO:0007669"/>
    <property type="project" value="UniProtKB-SubCell"/>
</dbReference>
<name>A0A212K6W1_9BACT</name>
<accession>A0A212K6W1</accession>
<dbReference type="PANTHER" id="PTHR38045:SF1">
    <property type="entry name" value="HEPARINASE II_III-LIKE PROTEIN"/>
    <property type="match status" value="1"/>
</dbReference>
<feature type="signal peptide" evidence="2">
    <location>
        <begin position="1"/>
        <end position="22"/>
    </location>
</feature>
<comment type="subcellular location">
    <subcellularLocation>
        <location evidence="1">Cell envelope</location>
    </subcellularLocation>
</comment>
<evidence type="ECO:0000313" key="4">
    <source>
        <dbReference type="EMBL" id="SBW07440.1"/>
    </source>
</evidence>
<protein>
    <recommendedName>
        <fullName evidence="3">Heparinase II/III-like C-terminal domain-containing protein</fullName>
    </recommendedName>
</protein>
<reference evidence="4" key="1">
    <citation type="submission" date="2016-04" db="EMBL/GenBank/DDBJ databases">
        <authorList>
            <person name="Evans L.H."/>
            <person name="Alamgir A."/>
            <person name="Owens N."/>
            <person name="Weber N.D."/>
            <person name="Virtaneva K."/>
            <person name="Barbian K."/>
            <person name="Babar A."/>
            <person name="Rosenke K."/>
        </authorList>
    </citation>
    <scope>NUCLEOTIDE SEQUENCE</scope>
    <source>
        <strain evidence="4">86-1</strain>
    </source>
</reference>
<keyword evidence="2" id="KW-0732">Signal</keyword>
<dbReference type="InterPro" id="IPR008929">
    <property type="entry name" value="Chondroitin_lyas"/>
</dbReference>
<evidence type="ECO:0000259" key="3">
    <source>
        <dbReference type="Pfam" id="PF07940"/>
    </source>
</evidence>
<dbReference type="RefSeq" id="WP_296944726.1">
    <property type="nucleotide sequence ID" value="NZ_LT599032.1"/>
</dbReference>
<evidence type="ECO:0000256" key="2">
    <source>
        <dbReference type="SAM" id="SignalP"/>
    </source>
</evidence>
<dbReference type="GO" id="GO:0016829">
    <property type="term" value="F:lyase activity"/>
    <property type="evidence" value="ECO:0007669"/>
    <property type="project" value="InterPro"/>
</dbReference>
<feature type="chain" id="PRO_5011990339" description="Heparinase II/III-like C-terminal domain-containing protein" evidence="2">
    <location>
        <begin position="23"/>
        <end position="640"/>
    </location>
</feature>
<dbReference type="InterPro" id="IPR012480">
    <property type="entry name" value="Hepar_II_III_C"/>
</dbReference>
<dbReference type="EMBL" id="FLUM01000003">
    <property type="protein sequence ID" value="SBW07440.1"/>
    <property type="molecule type" value="Genomic_DNA"/>
</dbReference>
<sequence>MKKYMMVNFLLFSILISCSTLGCKGDSDKEIGGEIPPVVEYSNDDDGKPHPQGSFNYAGIAEHPRLLFSSDDEKLLKENIQKNRDLLALHEYVISQSKSMLNTTPVTRVMEGKRLLGVSRTALKRIFYLSYAYRMTGENAYLVRAEREINAVCEFTDWNPSHFLDVGEMALGVAIGYDWLYDKLDPKTRSNARKALVSKGFEPSKVGSYNWFLTNKANWNQVCNAGLSLAALAIYEGVKAESVEIIERCLESIKLPLEAYGPDGNYTEGYMYWSYGTDFQTLLLSSFETALGSDKNFHKTEGFMKTAEYMLYMSGTDGLCFNYADSYNNETPRPSMFWFARKSNNTSLLYKEKQMLAKGAYLKSFAEDRLLPMTLIYANMESFEHILPPGNKIWVGSGATPVAMVRTSWGGSNDQYVGVKAGKASESHGHMDAGSFVYDAFGIRWAADLGMQSYAPLEAKDVDLWNMGQDSQRWDIFRLGNKSHNTLIVNDKRHLVDGMSTITKVYDTDKRLGVDVDLTPVFKDDLNSAKRTITLIDEDYLSVDDIITTKNKNTTIRWNMLTTADCTIENSNTIRLTKNEKIMYFTVDSNTPVTLKTWSTDPVNEFDEANPGTMIIGFECVLPEISTYTFSVKLDHTQNR</sequence>
<proteinExistence type="predicted"/>
<organism evidence="4">
    <name type="scientific">uncultured Dysgonomonas sp</name>
    <dbReference type="NCBI Taxonomy" id="206096"/>
    <lineage>
        <taxon>Bacteria</taxon>
        <taxon>Pseudomonadati</taxon>
        <taxon>Bacteroidota</taxon>
        <taxon>Bacteroidia</taxon>
        <taxon>Bacteroidales</taxon>
        <taxon>Dysgonomonadaceae</taxon>
        <taxon>Dysgonomonas</taxon>
        <taxon>environmental samples</taxon>
    </lineage>
</organism>
<dbReference type="SUPFAM" id="SSF48230">
    <property type="entry name" value="Chondroitin AC/alginate lyase"/>
    <property type="match status" value="1"/>
</dbReference>
<dbReference type="Gene3D" id="1.50.10.100">
    <property type="entry name" value="Chondroitin AC/alginate lyase"/>
    <property type="match status" value="1"/>
</dbReference>
<gene>
    <name evidence="4" type="ORF">KL86DYS1_31667</name>
</gene>
<dbReference type="Gene3D" id="2.70.98.70">
    <property type="match status" value="1"/>
</dbReference>
<feature type="domain" description="Heparinase II/III-like C-terminal" evidence="3">
    <location>
        <begin position="419"/>
        <end position="594"/>
    </location>
</feature>
<dbReference type="PROSITE" id="PS51257">
    <property type="entry name" value="PROKAR_LIPOPROTEIN"/>
    <property type="match status" value="1"/>
</dbReference>
<dbReference type="Pfam" id="PF07940">
    <property type="entry name" value="Hepar_II_III_C"/>
    <property type="match status" value="1"/>
</dbReference>
<dbReference type="AlphaFoldDB" id="A0A212K6W1"/>
<evidence type="ECO:0000256" key="1">
    <source>
        <dbReference type="ARBA" id="ARBA00004196"/>
    </source>
</evidence>
<dbReference type="PANTHER" id="PTHR38045">
    <property type="entry name" value="CHROMOSOME 1, WHOLE GENOME SHOTGUN SEQUENCE"/>
    <property type="match status" value="1"/>
</dbReference>